<dbReference type="RefSeq" id="WP_092193677.1">
    <property type="nucleotide sequence ID" value="NZ_FORX01000018.1"/>
</dbReference>
<dbReference type="Proteomes" id="UP000198635">
    <property type="component" value="Unassembled WGS sequence"/>
</dbReference>
<accession>A0A1I3Y233</accession>
<dbReference type="EMBL" id="FORX01000018">
    <property type="protein sequence ID" value="SFK25865.1"/>
    <property type="molecule type" value="Genomic_DNA"/>
</dbReference>
<keyword evidence="2" id="KW-1185">Reference proteome</keyword>
<dbReference type="AlphaFoldDB" id="A0A1I3Y233"/>
<name>A0A1I3Y233_9BACT</name>
<proteinExistence type="predicted"/>
<organism evidence="1 2">
    <name type="scientific">Desulfomicrobium apsheronum</name>
    <dbReference type="NCBI Taxonomy" id="52560"/>
    <lineage>
        <taxon>Bacteria</taxon>
        <taxon>Pseudomonadati</taxon>
        <taxon>Thermodesulfobacteriota</taxon>
        <taxon>Desulfovibrionia</taxon>
        <taxon>Desulfovibrionales</taxon>
        <taxon>Desulfomicrobiaceae</taxon>
        <taxon>Desulfomicrobium</taxon>
    </lineage>
</organism>
<dbReference type="STRING" id="52560.SAMN04488082_11859"/>
<dbReference type="OrthoDB" id="129834at2"/>
<protein>
    <submittedName>
        <fullName evidence="1">Uncharacterized protein</fullName>
    </submittedName>
</protein>
<evidence type="ECO:0000313" key="1">
    <source>
        <dbReference type="EMBL" id="SFK25865.1"/>
    </source>
</evidence>
<reference evidence="2" key="1">
    <citation type="submission" date="2016-10" db="EMBL/GenBank/DDBJ databases">
        <authorList>
            <person name="Varghese N."/>
            <person name="Submissions S."/>
        </authorList>
    </citation>
    <scope>NUCLEOTIDE SEQUENCE [LARGE SCALE GENOMIC DNA]</scope>
    <source>
        <strain evidence="2">DSM 5918</strain>
    </source>
</reference>
<gene>
    <name evidence="1" type="ORF">SAMN04488082_11859</name>
</gene>
<evidence type="ECO:0000313" key="2">
    <source>
        <dbReference type="Proteomes" id="UP000198635"/>
    </source>
</evidence>
<sequence length="145" mass="16097">MTENQIQAGSSVESLCKKCKTVTDHHVVVMSGEKIAKVECKVCNARHAYVSPTAEPKVKKPATPRPKKAALASSKQAQALLEQWEKLVTPCAKPLSYSMERTFQIGDVIDHPTFGLGYVQKLMKPCTAEIQFKDAIRNMRCGMFK</sequence>